<accession>A0ABV7CG92</accession>
<gene>
    <name evidence="1" type="ORF">ACFOEE_03705</name>
</gene>
<evidence type="ECO:0000313" key="2">
    <source>
        <dbReference type="Proteomes" id="UP001595453"/>
    </source>
</evidence>
<reference evidence="2" key="1">
    <citation type="journal article" date="2019" name="Int. J. Syst. Evol. Microbiol.">
        <title>The Global Catalogue of Microorganisms (GCM) 10K type strain sequencing project: providing services to taxonomists for standard genome sequencing and annotation.</title>
        <authorList>
            <consortium name="The Broad Institute Genomics Platform"/>
            <consortium name="The Broad Institute Genome Sequencing Center for Infectious Disease"/>
            <person name="Wu L."/>
            <person name="Ma J."/>
        </authorList>
    </citation>
    <scope>NUCLEOTIDE SEQUENCE [LARGE SCALE GENOMIC DNA]</scope>
    <source>
        <strain evidence="2">KCTC 42730</strain>
    </source>
</reference>
<dbReference type="EMBL" id="JBHRSD010000006">
    <property type="protein sequence ID" value="MFC3031629.1"/>
    <property type="molecule type" value="Genomic_DNA"/>
</dbReference>
<dbReference type="RefSeq" id="WP_377121045.1">
    <property type="nucleotide sequence ID" value="NZ_JBHRSD010000006.1"/>
</dbReference>
<dbReference type="Proteomes" id="UP001595453">
    <property type="component" value="Unassembled WGS sequence"/>
</dbReference>
<protein>
    <submittedName>
        <fullName evidence="1">SixA phosphatase family protein</fullName>
    </submittedName>
</protein>
<dbReference type="Pfam" id="PF00300">
    <property type="entry name" value="His_Phos_1"/>
    <property type="match status" value="1"/>
</dbReference>
<dbReference type="InterPro" id="IPR029033">
    <property type="entry name" value="His_PPase_superfam"/>
</dbReference>
<dbReference type="InterPro" id="IPR013078">
    <property type="entry name" value="His_Pase_superF_clade-1"/>
</dbReference>
<keyword evidence="2" id="KW-1185">Reference proteome</keyword>
<name>A0ABV7CG92_9GAMM</name>
<evidence type="ECO:0000313" key="1">
    <source>
        <dbReference type="EMBL" id="MFC3031629.1"/>
    </source>
</evidence>
<dbReference type="SMART" id="SM00855">
    <property type="entry name" value="PGAM"/>
    <property type="match status" value="1"/>
</dbReference>
<dbReference type="SUPFAM" id="SSF53254">
    <property type="entry name" value="Phosphoglycerate mutase-like"/>
    <property type="match status" value="1"/>
</dbReference>
<comment type="caution">
    <text evidence="1">The sequence shown here is derived from an EMBL/GenBank/DDBJ whole genome shotgun (WGS) entry which is preliminary data.</text>
</comment>
<dbReference type="Gene3D" id="3.40.50.1240">
    <property type="entry name" value="Phosphoglycerate mutase-like"/>
    <property type="match status" value="1"/>
</dbReference>
<proteinExistence type="predicted"/>
<organism evidence="1 2">
    <name type="scientific">Pseudoalteromonas fenneropenaei</name>
    <dbReference type="NCBI Taxonomy" id="1737459"/>
    <lineage>
        <taxon>Bacteria</taxon>
        <taxon>Pseudomonadati</taxon>
        <taxon>Pseudomonadota</taxon>
        <taxon>Gammaproteobacteria</taxon>
        <taxon>Alteromonadales</taxon>
        <taxon>Pseudoalteromonadaceae</taxon>
        <taxon>Pseudoalteromonas</taxon>
    </lineage>
</organism>
<sequence>MFRTLFICCLLVFCSSAFSLEIFLFRHAEKQAGQDPELTLQGKARAERLAELIAPLQPTLLFSTDYLRTTQTIAPLAKVVNLPVQIYNPKNLNNFAKALSAMSGTVVVVGHSNTTPALLKALTGINKTIPESQFDVIYWLKKSPDGFSVVETSSDLQALP</sequence>